<dbReference type="InterPro" id="IPR054612">
    <property type="entry name" value="Phage_capsid-like_C"/>
</dbReference>
<evidence type="ECO:0000256" key="2">
    <source>
        <dbReference type="ARBA" id="ARBA00022844"/>
    </source>
</evidence>
<dbReference type="AlphaFoldDB" id="A0A0F8ZMJ4"/>
<comment type="subcellular location">
    <subcellularLocation>
        <location evidence="1">Virion</location>
    </subcellularLocation>
</comment>
<feature type="domain" description="Phage capsid-like C-terminal" evidence="3">
    <location>
        <begin position="110"/>
        <end position="396"/>
    </location>
</feature>
<dbReference type="GO" id="GO:0044423">
    <property type="term" value="C:virion component"/>
    <property type="evidence" value="ECO:0007669"/>
    <property type="project" value="UniProtKB-KW"/>
</dbReference>
<name>A0A0F8ZMJ4_9ZZZZ</name>
<accession>A0A0F8ZMJ4</accession>
<protein>
    <recommendedName>
        <fullName evidence="3">Phage capsid-like C-terminal domain-containing protein</fullName>
    </recommendedName>
</protein>
<dbReference type="EMBL" id="LAZR01047076">
    <property type="protein sequence ID" value="KKK95063.1"/>
    <property type="molecule type" value="Genomic_DNA"/>
</dbReference>
<dbReference type="Gene3D" id="3.30.2320.10">
    <property type="entry name" value="hypothetical protein PF0899 domain"/>
    <property type="match status" value="1"/>
</dbReference>
<evidence type="ECO:0000259" key="3">
    <source>
        <dbReference type="Pfam" id="PF05065"/>
    </source>
</evidence>
<gene>
    <name evidence="4" type="ORF">LCGC14_2676570</name>
</gene>
<comment type="caution">
    <text evidence="4">The sequence shown here is derived from an EMBL/GenBank/DDBJ whole genome shotgun (WGS) entry which is preliminary data.</text>
</comment>
<feature type="non-terminal residue" evidence="4">
    <location>
        <position position="1"/>
    </location>
</feature>
<sequence length="398" mass="44153">MNTEIASLTDQVKDKAEEQQARVDEIEMRMNRQQIGPESTPVDFHAEALLFYTARMKQVPDYGRQFEVSQEQVDDYKAYKEAYGYYMRYGIDAMPTKYRNAMSVGSDPDGGYWVTPDKTGRIATLVYETSPMRQLANVQQIGSDHLEGFNDLDQAASGGWVGEAAVRPVTGTPKIGKWDITVHEQYASPKTTQKLLDDSVVDPEAWLSGKIAGILARTETTTFFNGNGVSKPRGFLTYVAGTPSFALWPVIQQNNTGAAGAYAATDPADALITTLFNLKTAYRPNARWFMSRSTLGTTRKLKDGQGNYMWEPDLTQLGGSRLLGFPVAEGEDMPVIAADSLSVAFGDFREAYQIVDRFGIRVLRDPFTDKPNVIFYSTKRVGGDVVNFEAIKLLKFAA</sequence>
<dbReference type="NCBIfam" id="TIGR01554">
    <property type="entry name" value="major_cap_HK97"/>
    <property type="match status" value="1"/>
</dbReference>
<evidence type="ECO:0000313" key="4">
    <source>
        <dbReference type="EMBL" id="KKK95063.1"/>
    </source>
</evidence>
<reference evidence="4" key="1">
    <citation type="journal article" date="2015" name="Nature">
        <title>Complex archaea that bridge the gap between prokaryotes and eukaryotes.</title>
        <authorList>
            <person name="Spang A."/>
            <person name="Saw J.H."/>
            <person name="Jorgensen S.L."/>
            <person name="Zaremba-Niedzwiedzka K."/>
            <person name="Martijn J."/>
            <person name="Lind A.E."/>
            <person name="van Eijk R."/>
            <person name="Schleper C."/>
            <person name="Guy L."/>
            <person name="Ettema T.J."/>
        </authorList>
    </citation>
    <scope>NUCLEOTIDE SEQUENCE</scope>
</reference>
<organism evidence="4">
    <name type="scientific">marine sediment metagenome</name>
    <dbReference type="NCBI Taxonomy" id="412755"/>
    <lineage>
        <taxon>unclassified sequences</taxon>
        <taxon>metagenomes</taxon>
        <taxon>ecological metagenomes</taxon>
    </lineage>
</organism>
<dbReference type="Pfam" id="PF05065">
    <property type="entry name" value="Phage_capsid"/>
    <property type="match status" value="1"/>
</dbReference>
<dbReference type="SUPFAM" id="SSF56563">
    <property type="entry name" value="Major capsid protein gp5"/>
    <property type="match status" value="1"/>
</dbReference>
<evidence type="ECO:0000256" key="1">
    <source>
        <dbReference type="ARBA" id="ARBA00004328"/>
    </source>
</evidence>
<dbReference type="InterPro" id="IPR024455">
    <property type="entry name" value="Phage_capsid"/>
</dbReference>
<keyword evidence="2" id="KW-0946">Virion</keyword>
<proteinExistence type="predicted"/>